<keyword evidence="7 8" id="KW-0472">Membrane</keyword>
<keyword evidence="4 8" id="KW-0812">Transmembrane</keyword>
<evidence type="ECO:0000313" key="9">
    <source>
        <dbReference type="EMBL" id="KAI5383704.1"/>
    </source>
</evidence>
<protein>
    <submittedName>
        <fullName evidence="9">Uncharacterized protein</fullName>
    </submittedName>
</protein>
<feature type="repeat" description="Solcar" evidence="8">
    <location>
        <begin position="336"/>
        <end position="420"/>
    </location>
</feature>
<evidence type="ECO:0000313" key="10">
    <source>
        <dbReference type="Proteomes" id="UP001058974"/>
    </source>
</evidence>
<dbReference type="EMBL" id="JAMSHJ010000007">
    <property type="protein sequence ID" value="KAI5383704.1"/>
    <property type="molecule type" value="Genomic_DNA"/>
</dbReference>
<dbReference type="Gramene" id="Psat7g033160.1">
    <property type="protein sequence ID" value="Psat7g033160.1.cds"/>
    <property type="gene ID" value="Psat7g033160"/>
</dbReference>
<evidence type="ECO:0000256" key="2">
    <source>
        <dbReference type="ARBA" id="ARBA00006375"/>
    </source>
</evidence>
<gene>
    <name evidence="9" type="ORF">KIW84_070895</name>
</gene>
<keyword evidence="5" id="KW-0677">Repeat</keyword>
<accession>A0A9D4VIS2</accession>
<dbReference type="Proteomes" id="UP001058974">
    <property type="component" value="Chromosome 7"/>
</dbReference>
<sequence>MSGCNKSPKNDQHSVKYWWIQDGGISSKADIFRVDCSPSLSNNENKQCCRNSQLKSPEILTTPQLISAIRQLWDSASRPLSFLHRKENVNRDDAKGFTKDKIISCVREKRNGVVTSNTTDYYSVNTDATCFGSQVLQEKLDFPTVTQKMLILKSAYGNQDYIHSLFERVLQARDKNSNEYCNEKELGSKDTELENLESNSSVARDCISIDTSTTSLANESDVCNPDVVIHEASSLSNDAVPITNEVNPLCSDYFLQAVPDNQREVGACHTLSSSTYADYHINSSLATCDSAFVQCQYKIDDNELMEIQRRHLSDISDNERKVQIFSANHKQAFHSLAKQEHAFSGAMAGVCVSCCLHPVDTIKTVIQSCRAEQRSIFYIGKSIVSDRGFPGLYRGITTNIACSAPISAVYTFTYESVKAALLPYLPKEYYSFAHCVGGGCASIATSFIFTPSERIKQQMQIGSHYRNCWDALIGIIRNGGLSSLYAGWKAVLCRNIPHSMIKFYTYESLKQVMPSSSIQSHTFQTLVCGGLAGSTAALFTTPFDVIKTRLQTQIPGSRNQYDSVFHALYKISKTEGLKGLYRGLTPRLIMYMSQGSLFFASYEFFKSVFSLESPLPTGL</sequence>
<name>A0A9D4VIS2_PEA</name>
<comment type="similarity">
    <text evidence="2">Belongs to the mitochondrial carrier (TC 2.A.29) family.</text>
</comment>
<dbReference type="SUPFAM" id="SSF103506">
    <property type="entry name" value="Mitochondrial carrier"/>
    <property type="match status" value="1"/>
</dbReference>
<dbReference type="InterPro" id="IPR018108">
    <property type="entry name" value="MCP_transmembrane"/>
</dbReference>
<organism evidence="9 10">
    <name type="scientific">Pisum sativum</name>
    <name type="common">Garden pea</name>
    <name type="synonym">Lathyrus oleraceus</name>
    <dbReference type="NCBI Taxonomy" id="3888"/>
    <lineage>
        <taxon>Eukaryota</taxon>
        <taxon>Viridiplantae</taxon>
        <taxon>Streptophyta</taxon>
        <taxon>Embryophyta</taxon>
        <taxon>Tracheophyta</taxon>
        <taxon>Spermatophyta</taxon>
        <taxon>Magnoliopsida</taxon>
        <taxon>eudicotyledons</taxon>
        <taxon>Gunneridae</taxon>
        <taxon>Pentapetalae</taxon>
        <taxon>rosids</taxon>
        <taxon>fabids</taxon>
        <taxon>Fabales</taxon>
        <taxon>Fabaceae</taxon>
        <taxon>Papilionoideae</taxon>
        <taxon>50 kb inversion clade</taxon>
        <taxon>NPAAA clade</taxon>
        <taxon>Hologalegina</taxon>
        <taxon>IRL clade</taxon>
        <taxon>Fabeae</taxon>
        <taxon>Lathyrus</taxon>
    </lineage>
</organism>
<dbReference type="Gene3D" id="1.50.40.10">
    <property type="entry name" value="Mitochondrial carrier domain"/>
    <property type="match status" value="2"/>
</dbReference>
<evidence type="ECO:0000256" key="6">
    <source>
        <dbReference type="ARBA" id="ARBA00022989"/>
    </source>
</evidence>
<dbReference type="AlphaFoldDB" id="A0A9D4VIS2"/>
<dbReference type="Gramene" id="PSAT_LOCUS33017_t1">
    <property type="protein sequence ID" value="CAL5214823.1"/>
    <property type="gene ID" value="PSAT_LOCUS33017"/>
</dbReference>
<dbReference type="OrthoDB" id="10253709at2759"/>
<evidence type="ECO:0000256" key="8">
    <source>
        <dbReference type="PROSITE-ProRule" id="PRU00282"/>
    </source>
</evidence>
<comment type="subcellular location">
    <subcellularLocation>
        <location evidence="1">Membrane</location>
        <topology evidence="1">Multi-pass membrane protein</topology>
    </subcellularLocation>
</comment>
<evidence type="ECO:0000256" key="1">
    <source>
        <dbReference type="ARBA" id="ARBA00004141"/>
    </source>
</evidence>
<evidence type="ECO:0000256" key="7">
    <source>
        <dbReference type="ARBA" id="ARBA00023136"/>
    </source>
</evidence>
<dbReference type="PANTHER" id="PTHR45667">
    <property type="entry name" value="S-ADENOSYLMETHIONINE MITOCHONDRIAL CARRIER PROTEIN"/>
    <property type="match status" value="1"/>
</dbReference>
<keyword evidence="6" id="KW-1133">Transmembrane helix</keyword>
<dbReference type="Gramene" id="Psat07G0089500-T1">
    <property type="protein sequence ID" value="KAI5383704.1"/>
    <property type="gene ID" value="KIW84_070895"/>
</dbReference>
<dbReference type="PROSITE" id="PS50920">
    <property type="entry name" value="SOLCAR"/>
    <property type="match status" value="3"/>
</dbReference>
<evidence type="ECO:0000256" key="4">
    <source>
        <dbReference type="ARBA" id="ARBA00022692"/>
    </source>
</evidence>
<feature type="repeat" description="Solcar" evidence="8">
    <location>
        <begin position="429"/>
        <end position="512"/>
    </location>
</feature>
<dbReference type="FunFam" id="1.50.40.10:FF:000162">
    <property type="entry name" value="Mitochondrial substrate carrier protein-like"/>
    <property type="match status" value="1"/>
</dbReference>
<dbReference type="Gramene" id="Psat7g033160.3">
    <property type="protein sequence ID" value="Psat7g033160.3.cds"/>
    <property type="gene ID" value="Psat7g033160"/>
</dbReference>
<evidence type="ECO:0000256" key="5">
    <source>
        <dbReference type="ARBA" id="ARBA00022737"/>
    </source>
</evidence>
<dbReference type="InterPro" id="IPR023395">
    <property type="entry name" value="MCP_dom_sf"/>
</dbReference>
<reference evidence="9 10" key="1">
    <citation type="journal article" date="2022" name="Nat. Genet.">
        <title>Improved pea reference genome and pan-genome highlight genomic features and evolutionary characteristics.</title>
        <authorList>
            <person name="Yang T."/>
            <person name="Liu R."/>
            <person name="Luo Y."/>
            <person name="Hu S."/>
            <person name="Wang D."/>
            <person name="Wang C."/>
            <person name="Pandey M.K."/>
            <person name="Ge S."/>
            <person name="Xu Q."/>
            <person name="Li N."/>
            <person name="Li G."/>
            <person name="Huang Y."/>
            <person name="Saxena R.K."/>
            <person name="Ji Y."/>
            <person name="Li M."/>
            <person name="Yan X."/>
            <person name="He Y."/>
            <person name="Liu Y."/>
            <person name="Wang X."/>
            <person name="Xiang C."/>
            <person name="Varshney R.K."/>
            <person name="Ding H."/>
            <person name="Gao S."/>
            <person name="Zong X."/>
        </authorList>
    </citation>
    <scope>NUCLEOTIDE SEQUENCE [LARGE SCALE GENOMIC DNA]</scope>
    <source>
        <strain evidence="9 10">cv. Zhongwan 6</strain>
    </source>
</reference>
<comment type="caution">
    <text evidence="9">The sequence shown here is derived from an EMBL/GenBank/DDBJ whole genome shotgun (WGS) entry which is preliminary data.</text>
</comment>
<evidence type="ECO:0000256" key="3">
    <source>
        <dbReference type="ARBA" id="ARBA00022448"/>
    </source>
</evidence>
<dbReference type="Pfam" id="PF00153">
    <property type="entry name" value="Mito_carr"/>
    <property type="match status" value="3"/>
</dbReference>
<dbReference type="FunFam" id="1.50.40.10:FF:000080">
    <property type="entry name" value="Mitochondrial substrate carrier protein-like"/>
    <property type="match status" value="1"/>
</dbReference>
<keyword evidence="10" id="KW-1185">Reference proteome</keyword>
<proteinExistence type="inferred from homology"/>
<keyword evidence="3" id="KW-0813">Transport</keyword>
<feature type="repeat" description="Solcar" evidence="8">
    <location>
        <begin position="520"/>
        <end position="608"/>
    </location>
</feature>
<dbReference type="GO" id="GO:0016020">
    <property type="term" value="C:membrane"/>
    <property type="evidence" value="ECO:0007669"/>
    <property type="project" value="UniProtKB-SubCell"/>
</dbReference>